<keyword evidence="9" id="KW-1185">Reference proteome</keyword>
<keyword evidence="4" id="KW-0255">Endonuclease</keyword>
<keyword evidence="7" id="KW-0346">Stress response</keyword>
<evidence type="ECO:0000256" key="6">
    <source>
        <dbReference type="ARBA" id="ARBA00022884"/>
    </source>
</evidence>
<name>A0A2X4UIX4_9GAMM</name>
<dbReference type="KEGG" id="lri:NCTC12151_01229"/>
<proteinExistence type="inferred from homology"/>
<evidence type="ECO:0000256" key="3">
    <source>
        <dbReference type="ARBA" id="ARBA00022722"/>
    </source>
</evidence>
<dbReference type="GO" id="GO:0004519">
    <property type="term" value="F:endonuclease activity"/>
    <property type="evidence" value="ECO:0007669"/>
    <property type="project" value="UniProtKB-KW"/>
</dbReference>
<keyword evidence="2" id="KW-1277">Toxin-antitoxin system</keyword>
<keyword evidence="6" id="KW-0694">RNA-binding</keyword>
<reference evidence="8 9" key="1">
    <citation type="submission" date="2018-06" db="EMBL/GenBank/DDBJ databases">
        <authorList>
            <consortium name="Pathogen Informatics"/>
            <person name="Doyle S."/>
        </authorList>
    </citation>
    <scope>NUCLEOTIDE SEQUENCE [LARGE SCALE GENOMIC DNA]</scope>
    <source>
        <strain evidence="8 9">NCTC12151</strain>
    </source>
</reference>
<dbReference type="RefSeq" id="WP_197708850.1">
    <property type="nucleotide sequence ID" value="NZ_LR698987.1"/>
</dbReference>
<dbReference type="AlphaFoldDB" id="A0A2X4UIX4"/>
<evidence type="ECO:0000313" key="9">
    <source>
        <dbReference type="Proteomes" id="UP000249005"/>
    </source>
</evidence>
<dbReference type="GO" id="GO:0003729">
    <property type="term" value="F:mRNA binding"/>
    <property type="evidence" value="ECO:0007669"/>
    <property type="project" value="InterPro"/>
</dbReference>
<comment type="similarity">
    <text evidence="1">Belongs to the HicA mRNA interferase family.</text>
</comment>
<dbReference type="InterPro" id="IPR012933">
    <property type="entry name" value="HicA_mRNA_interferase"/>
</dbReference>
<dbReference type="Proteomes" id="UP000249005">
    <property type="component" value="Chromosome 1"/>
</dbReference>
<dbReference type="SUPFAM" id="SSF54786">
    <property type="entry name" value="YcfA/nrd intein domain"/>
    <property type="match status" value="1"/>
</dbReference>
<sequence>MDSKNVIAMIEADGWYLVRIKGSHHQFKHPLKKGLVTVKHTQKDIPLPTLKSIKRQSGI</sequence>
<dbReference type="Gene3D" id="3.30.920.30">
    <property type="entry name" value="Hypothetical protein"/>
    <property type="match status" value="1"/>
</dbReference>
<dbReference type="InterPro" id="IPR038570">
    <property type="entry name" value="HicA_sf"/>
</dbReference>
<evidence type="ECO:0000256" key="5">
    <source>
        <dbReference type="ARBA" id="ARBA00022801"/>
    </source>
</evidence>
<organism evidence="8 9">
    <name type="scientific">Leminorella richardii</name>
    <dbReference type="NCBI Taxonomy" id="158841"/>
    <lineage>
        <taxon>Bacteria</taxon>
        <taxon>Pseudomonadati</taxon>
        <taxon>Pseudomonadota</taxon>
        <taxon>Gammaproteobacteria</taxon>
        <taxon>Enterobacterales</taxon>
        <taxon>Budviciaceae</taxon>
        <taxon>Leminorella</taxon>
    </lineage>
</organism>
<dbReference type="GO" id="GO:0016787">
    <property type="term" value="F:hydrolase activity"/>
    <property type="evidence" value="ECO:0007669"/>
    <property type="project" value="UniProtKB-KW"/>
</dbReference>
<dbReference type="Pfam" id="PF07927">
    <property type="entry name" value="HicA_toxin"/>
    <property type="match status" value="1"/>
</dbReference>
<accession>A0A2X4UIX4</accession>
<evidence type="ECO:0000313" key="8">
    <source>
        <dbReference type="EMBL" id="SQI38619.1"/>
    </source>
</evidence>
<evidence type="ECO:0000256" key="7">
    <source>
        <dbReference type="ARBA" id="ARBA00023016"/>
    </source>
</evidence>
<gene>
    <name evidence="8" type="ORF">NCTC12151_01229</name>
</gene>
<dbReference type="EMBL" id="LS483470">
    <property type="protein sequence ID" value="SQI38619.1"/>
    <property type="molecule type" value="Genomic_DNA"/>
</dbReference>
<keyword evidence="5" id="KW-0378">Hydrolase</keyword>
<protein>
    <submittedName>
        <fullName evidence="8">YcfA-like protein</fullName>
    </submittedName>
</protein>
<evidence type="ECO:0000256" key="2">
    <source>
        <dbReference type="ARBA" id="ARBA00022649"/>
    </source>
</evidence>
<keyword evidence="3" id="KW-0540">Nuclease</keyword>
<evidence type="ECO:0000256" key="1">
    <source>
        <dbReference type="ARBA" id="ARBA00006620"/>
    </source>
</evidence>
<evidence type="ECO:0000256" key="4">
    <source>
        <dbReference type="ARBA" id="ARBA00022759"/>
    </source>
</evidence>